<keyword evidence="2" id="KW-0732">Signal</keyword>
<evidence type="ECO:0000313" key="5">
    <source>
        <dbReference type="Proteomes" id="UP000309676"/>
    </source>
</evidence>
<dbReference type="InterPro" id="IPR013766">
    <property type="entry name" value="Thioredoxin_domain"/>
</dbReference>
<dbReference type="AlphaFoldDB" id="A0A5R9GIT3"/>
<feature type="domain" description="Thioredoxin" evidence="3">
    <location>
        <begin position="37"/>
        <end position="177"/>
    </location>
</feature>
<dbReference type="GO" id="GO:0016209">
    <property type="term" value="F:antioxidant activity"/>
    <property type="evidence" value="ECO:0007669"/>
    <property type="project" value="InterPro"/>
</dbReference>
<evidence type="ECO:0000256" key="2">
    <source>
        <dbReference type="SAM" id="SignalP"/>
    </source>
</evidence>
<evidence type="ECO:0000256" key="1">
    <source>
        <dbReference type="ARBA" id="ARBA00023157"/>
    </source>
</evidence>
<dbReference type="PROSITE" id="PS51352">
    <property type="entry name" value="THIOREDOXIN_2"/>
    <property type="match status" value="1"/>
</dbReference>
<reference evidence="4 5" key="1">
    <citation type="submission" date="2019-05" db="EMBL/GenBank/DDBJ databases">
        <authorList>
            <person name="Narsing Rao M.P."/>
            <person name="Li W.J."/>
        </authorList>
    </citation>
    <scope>NUCLEOTIDE SEQUENCE [LARGE SCALE GENOMIC DNA]</scope>
    <source>
        <strain evidence="4 5">SYSU_K30003</strain>
    </source>
</reference>
<dbReference type="GO" id="GO:0016491">
    <property type="term" value="F:oxidoreductase activity"/>
    <property type="evidence" value="ECO:0007669"/>
    <property type="project" value="InterPro"/>
</dbReference>
<dbReference type="InterPro" id="IPR050553">
    <property type="entry name" value="Thioredoxin_ResA/DsbE_sf"/>
</dbReference>
<keyword evidence="1" id="KW-1015">Disulfide bond</keyword>
<name>A0A5R9GIT3_9BACL</name>
<feature type="chain" id="PRO_5024463534" evidence="2">
    <location>
        <begin position="27"/>
        <end position="178"/>
    </location>
</feature>
<organism evidence="4 5">
    <name type="scientific">Paenibacillus antri</name>
    <dbReference type="NCBI Taxonomy" id="2582848"/>
    <lineage>
        <taxon>Bacteria</taxon>
        <taxon>Bacillati</taxon>
        <taxon>Bacillota</taxon>
        <taxon>Bacilli</taxon>
        <taxon>Bacillales</taxon>
        <taxon>Paenibacillaceae</taxon>
        <taxon>Paenibacillus</taxon>
    </lineage>
</organism>
<proteinExistence type="predicted"/>
<evidence type="ECO:0000313" key="4">
    <source>
        <dbReference type="EMBL" id="TLS54240.1"/>
    </source>
</evidence>
<comment type="caution">
    <text evidence="4">The sequence shown here is derived from an EMBL/GenBank/DDBJ whole genome shotgun (WGS) entry which is preliminary data.</text>
</comment>
<protein>
    <submittedName>
        <fullName evidence="4">TlpA family protein disulfide reductase</fullName>
    </submittedName>
</protein>
<accession>A0A5R9GIT3</accession>
<dbReference type="PANTHER" id="PTHR42852:SF1">
    <property type="entry name" value="THIOREDOXIN-LIKE PROTEIN YNEN"/>
    <property type="match status" value="1"/>
</dbReference>
<dbReference type="RefSeq" id="WP_138192161.1">
    <property type="nucleotide sequence ID" value="NZ_VCIW01000001.1"/>
</dbReference>
<evidence type="ECO:0000259" key="3">
    <source>
        <dbReference type="PROSITE" id="PS51352"/>
    </source>
</evidence>
<dbReference type="Gene3D" id="3.40.30.10">
    <property type="entry name" value="Glutaredoxin"/>
    <property type="match status" value="1"/>
</dbReference>
<sequence>MRKTVLALAIVILLAGLAIIQQFATAQTAALPTEEAPKIGYLAPSFELKTLDGGTLGIGRGEREKPVIVNFWASWCDPCRMEAPILSDLYEKYKDRLDIYGVNGLEYDEMTSVQAFVKQYKYEFPTLLDEKSAAFKLYQVPGYPTSFFIDRRGVVQDIVVGLPGHEEFERRLKKLLES</sequence>
<gene>
    <name evidence="4" type="ORF">FE782_02520</name>
</gene>
<feature type="signal peptide" evidence="2">
    <location>
        <begin position="1"/>
        <end position="26"/>
    </location>
</feature>
<dbReference type="InterPro" id="IPR000866">
    <property type="entry name" value="AhpC/TSA"/>
</dbReference>
<dbReference type="PANTHER" id="PTHR42852">
    <property type="entry name" value="THIOL:DISULFIDE INTERCHANGE PROTEIN DSBE"/>
    <property type="match status" value="1"/>
</dbReference>
<dbReference type="CDD" id="cd02966">
    <property type="entry name" value="TlpA_like_family"/>
    <property type="match status" value="1"/>
</dbReference>
<dbReference type="SUPFAM" id="SSF52833">
    <property type="entry name" value="Thioredoxin-like"/>
    <property type="match status" value="1"/>
</dbReference>
<keyword evidence="5" id="KW-1185">Reference proteome</keyword>
<dbReference type="Proteomes" id="UP000309676">
    <property type="component" value="Unassembled WGS sequence"/>
</dbReference>
<dbReference type="EMBL" id="VCIW01000001">
    <property type="protein sequence ID" value="TLS54240.1"/>
    <property type="molecule type" value="Genomic_DNA"/>
</dbReference>
<dbReference type="Pfam" id="PF00578">
    <property type="entry name" value="AhpC-TSA"/>
    <property type="match status" value="1"/>
</dbReference>
<dbReference type="OrthoDB" id="25753at2"/>
<dbReference type="InterPro" id="IPR036249">
    <property type="entry name" value="Thioredoxin-like_sf"/>
</dbReference>